<dbReference type="Proteomes" id="UP001223586">
    <property type="component" value="Unassembled WGS sequence"/>
</dbReference>
<sequence length="169" mass="19392">MELKKDILIEIDGLGIIIYSPHAVSFIQEDEDYLTSKYLTAEQVADHVNNGTIVSFGTGSPGNYLLKIRSGYPNENLLDSFDFVLRLGIQVSGEIIFFRDLYDLMEWTSHCPSTQSIHLENGYYHITVFSNLPKSGIRGENQEIYVYFNKLRCFPKIKYYGVPTFEQLT</sequence>
<dbReference type="EMBL" id="JAUSTT010000042">
    <property type="protein sequence ID" value="MDQ0178385.1"/>
    <property type="molecule type" value="Genomic_DNA"/>
</dbReference>
<evidence type="ECO:0000313" key="2">
    <source>
        <dbReference type="Proteomes" id="UP001223586"/>
    </source>
</evidence>
<protein>
    <submittedName>
        <fullName evidence="1">Uncharacterized protein</fullName>
    </submittedName>
</protein>
<organism evidence="1 2">
    <name type="scientific">Bacillus chungangensis</name>
    <dbReference type="NCBI Taxonomy" id="587633"/>
    <lineage>
        <taxon>Bacteria</taxon>
        <taxon>Bacillati</taxon>
        <taxon>Bacillota</taxon>
        <taxon>Bacilli</taxon>
        <taxon>Bacillales</taxon>
        <taxon>Bacillaceae</taxon>
        <taxon>Bacillus</taxon>
    </lineage>
</organism>
<proteinExistence type="predicted"/>
<name>A0ABT9WYU0_9BACI</name>
<evidence type="ECO:0000313" key="1">
    <source>
        <dbReference type="EMBL" id="MDQ0178385.1"/>
    </source>
</evidence>
<keyword evidence="2" id="KW-1185">Reference proteome</keyword>
<reference evidence="1 2" key="1">
    <citation type="submission" date="2023-07" db="EMBL/GenBank/DDBJ databases">
        <title>Genomic Encyclopedia of Type Strains, Phase IV (KMG-IV): sequencing the most valuable type-strain genomes for metagenomic binning, comparative biology and taxonomic classification.</title>
        <authorList>
            <person name="Goeker M."/>
        </authorList>
    </citation>
    <scope>NUCLEOTIDE SEQUENCE [LARGE SCALE GENOMIC DNA]</scope>
    <source>
        <strain evidence="1 2">DSM 23837</strain>
    </source>
</reference>
<gene>
    <name evidence="1" type="ORF">J2S08_004290</name>
</gene>
<dbReference type="RefSeq" id="WP_307233163.1">
    <property type="nucleotide sequence ID" value="NZ_JAUSTT010000042.1"/>
</dbReference>
<accession>A0ABT9WYU0</accession>
<comment type="caution">
    <text evidence="1">The sequence shown here is derived from an EMBL/GenBank/DDBJ whole genome shotgun (WGS) entry which is preliminary data.</text>
</comment>